<evidence type="ECO:0000256" key="1">
    <source>
        <dbReference type="ARBA" id="ARBA00006382"/>
    </source>
</evidence>
<gene>
    <name evidence="8" type="ORF">DX116_05120</name>
</gene>
<dbReference type="Pfam" id="PF02812">
    <property type="entry name" value="ELFV_dehydrog_N"/>
    <property type="match status" value="1"/>
</dbReference>
<evidence type="ECO:0000259" key="7">
    <source>
        <dbReference type="SMART" id="SM00839"/>
    </source>
</evidence>
<keyword evidence="3 5" id="KW-0520">NAD</keyword>
<feature type="binding site" evidence="5">
    <location>
        <begin position="196"/>
        <end position="201"/>
    </location>
    <ligand>
        <name>NAD(+)</name>
        <dbReference type="ChEBI" id="CHEBI:57540"/>
    </ligand>
</feature>
<protein>
    <submittedName>
        <fullName evidence="8">Glu/Leu/Phe/Val dehydrogenase</fullName>
    </submittedName>
</protein>
<organism evidence="8 9">
    <name type="scientific">Aeromicrobium endophyticum</name>
    <dbReference type="NCBI Taxonomy" id="2292704"/>
    <lineage>
        <taxon>Bacteria</taxon>
        <taxon>Bacillati</taxon>
        <taxon>Actinomycetota</taxon>
        <taxon>Actinomycetes</taxon>
        <taxon>Propionibacteriales</taxon>
        <taxon>Nocardioidaceae</taxon>
        <taxon>Aeromicrobium</taxon>
    </lineage>
</organism>
<dbReference type="InterPro" id="IPR006097">
    <property type="entry name" value="Glu/Leu/Phe/Val/Trp_DH_dimer"/>
</dbReference>
<dbReference type="SMART" id="SM00839">
    <property type="entry name" value="ELFV_dehydrog"/>
    <property type="match status" value="1"/>
</dbReference>
<proteinExistence type="inferred from homology"/>
<dbReference type="PANTHER" id="PTHR42722">
    <property type="entry name" value="LEUCINE DEHYDROGENASE"/>
    <property type="match status" value="1"/>
</dbReference>
<evidence type="ECO:0000313" key="9">
    <source>
        <dbReference type="Proteomes" id="UP000265581"/>
    </source>
</evidence>
<feature type="domain" description="Glutamate/phenylalanine/leucine/valine/L-tryptophan dehydrogenase C-terminal" evidence="7">
    <location>
        <begin position="160"/>
        <end position="366"/>
    </location>
</feature>
<dbReference type="SUPFAM" id="SSF51735">
    <property type="entry name" value="NAD(P)-binding Rossmann-fold domains"/>
    <property type="match status" value="1"/>
</dbReference>
<dbReference type="Gene3D" id="3.40.50.720">
    <property type="entry name" value="NAD(P)-binding Rossmann-like Domain"/>
    <property type="match status" value="1"/>
</dbReference>
<evidence type="ECO:0000256" key="3">
    <source>
        <dbReference type="ARBA" id="ARBA00023027"/>
    </source>
</evidence>
<dbReference type="AlphaFoldDB" id="A0A371PAJ4"/>
<dbReference type="Gene3D" id="3.40.50.10860">
    <property type="entry name" value="Leucine Dehydrogenase, chain A, domain 1"/>
    <property type="match status" value="1"/>
</dbReference>
<dbReference type="PROSITE" id="PS00074">
    <property type="entry name" value="GLFV_DEHYDROGENASE"/>
    <property type="match status" value="1"/>
</dbReference>
<name>A0A371PAJ4_9ACTN</name>
<feature type="active site" description="Proton donor/acceptor" evidence="4">
    <location>
        <position position="96"/>
    </location>
</feature>
<dbReference type="OrthoDB" id="9803297at2"/>
<keyword evidence="2 6" id="KW-0560">Oxidoreductase</keyword>
<dbReference type="InterPro" id="IPR033524">
    <property type="entry name" value="Glu/Leu/Phe/Val_DH_AS"/>
</dbReference>
<keyword evidence="5" id="KW-0547">Nucleotide-binding</keyword>
<accession>A0A371PAJ4</accession>
<dbReference type="InterPro" id="IPR006095">
    <property type="entry name" value="Glu/Leu/Phe/Val/Trp_DH"/>
</dbReference>
<dbReference type="InterPro" id="IPR036291">
    <property type="entry name" value="NAD(P)-bd_dom_sf"/>
</dbReference>
<dbReference type="Pfam" id="PF00208">
    <property type="entry name" value="ELFV_dehydrog"/>
    <property type="match status" value="2"/>
</dbReference>
<comment type="caution">
    <text evidence="8">The sequence shown here is derived from an EMBL/GenBank/DDBJ whole genome shotgun (WGS) entry which is preliminary data.</text>
</comment>
<keyword evidence="9" id="KW-1185">Reference proteome</keyword>
<dbReference type="EMBL" id="QUBR01000001">
    <property type="protein sequence ID" value="REK72975.1"/>
    <property type="molecule type" value="Genomic_DNA"/>
</dbReference>
<evidence type="ECO:0000256" key="4">
    <source>
        <dbReference type="PIRSR" id="PIRSR000188-1"/>
    </source>
</evidence>
<comment type="similarity">
    <text evidence="1 6">Belongs to the Glu/Leu/Phe/Val dehydrogenases family.</text>
</comment>
<evidence type="ECO:0000256" key="5">
    <source>
        <dbReference type="PIRSR" id="PIRSR000188-2"/>
    </source>
</evidence>
<dbReference type="Proteomes" id="UP000265581">
    <property type="component" value="Unassembled WGS sequence"/>
</dbReference>
<dbReference type="SUPFAM" id="SSF53223">
    <property type="entry name" value="Aminoacid dehydrogenase-like, N-terminal domain"/>
    <property type="match status" value="1"/>
</dbReference>
<dbReference type="GO" id="GO:0016639">
    <property type="term" value="F:oxidoreductase activity, acting on the CH-NH2 group of donors, NAD or NADP as acceptor"/>
    <property type="evidence" value="ECO:0007669"/>
    <property type="project" value="InterPro"/>
</dbReference>
<dbReference type="InterPro" id="IPR016211">
    <property type="entry name" value="Glu/Phe/Leu/Val/Trp_DH_bac/arc"/>
</dbReference>
<evidence type="ECO:0000256" key="6">
    <source>
        <dbReference type="RuleBase" id="RU004417"/>
    </source>
</evidence>
<dbReference type="PRINTS" id="PR00082">
    <property type="entry name" value="GLFDHDRGNASE"/>
</dbReference>
<dbReference type="PIRSF" id="PIRSF000188">
    <property type="entry name" value="Phe_leu_dh"/>
    <property type="match status" value="1"/>
</dbReference>
<dbReference type="PANTHER" id="PTHR42722:SF1">
    <property type="entry name" value="VALINE DEHYDROGENASE"/>
    <property type="match status" value="1"/>
</dbReference>
<dbReference type="CDD" id="cd01075">
    <property type="entry name" value="NAD_bind_Leu_Phe_Val_DH"/>
    <property type="match status" value="1"/>
</dbReference>
<sequence length="370" mass="38009">MTELLQPTATRVTTADETPFAEDDLGTHERIVHAHDERSGLRAIIAIHSTLLGPALGGTRFYPYPDAGSALTDVLRLSRGMTLKAAVSGLDLGGGKAVILGDPRRAKTATLLEAYGRLVESLGGTYITAGDVGTTSDDMDVIGRTTRHVVARTAAAGGSGDSAPMTALGVFEAMRAAAGRTWGAPTLDGRTVGVEGLGKVGRHLVALLVEDGARVLAADVDPQACADVSRDVPEVTIVDRVVDAELDVYAPCAMGATVSATTVPGLTARIVCGAANNQLATPQVEDELSARGVLWVPDFVANSGGLIQVAGERTASTADDVRSRVLAVHGTVDGILALAAEHGETPGRAAVRVAQARLDDARTRAGGGSR</sequence>
<dbReference type="InterPro" id="IPR006096">
    <property type="entry name" value="Glu/Leu/Phe/Val/Trp_DH_C"/>
</dbReference>
<dbReference type="InterPro" id="IPR046346">
    <property type="entry name" value="Aminoacid_DH-like_N_sf"/>
</dbReference>
<dbReference type="RefSeq" id="WP_119703089.1">
    <property type="nucleotide sequence ID" value="NZ_JBHSOI010000001.1"/>
</dbReference>
<reference evidence="8 9" key="1">
    <citation type="submission" date="2018-08" db="EMBL/GenBank/DDBJ databases">
        <title>Aeromicrobium sp. M2KJ-4, whole genome shotgun sequence.</title>
        <authorList>
            <person name="Tuo L."/>
        </authorList>
    </citation>
    <scope>NUCLEOTIDE SEQUENCE [LARGE SCALE GENOMIC DNA]</scope>
    <source>
        <strain evidence="8 9">M2KJ-4</strain>
    </source>
</reference>
<evidence type="ECO:0000313" key="8">
    <source>
        <dbReference type="EMBL" id="REK72975.1"/>
    </source>
</evidence>
<dbReference type="GO" id="GO:0006520">
    <property type="term" value="P:amino acid metabolic process"/>
    <property type="evidence" value="ECO:0007669"/>
    <property type="project" value="InterPro"/>
</dbReference>
<evidence type="ECO:0000256" key="2">
    <source>
        <dbReference type="ARBA" id="ARBA00023002"/>
    </source>
</evidence>
<dbReference type="GO" id="GO:0000166">
    <property type="term" value="F:nucleotide binding"/>
    <property type="evidence" value="ECO:0007669"/>
    <property type="project" value="UniProtKB-KW"/>
</dbReference>